<proteinExistence type="predicted"/>
<dbReference type="Proteomes" id="UP000233375">
    <property type="component" value="Unassembled WGS sequence"/>
</dbReference>
<organism evidence="1 2">
    <name type="scientific">Niallia nealsonii</name>
    <dbReference type="NCBI Taxonomy" id="115979"/>
    <lineage>
        <taxon>Bacteria</taxon>
        <taxon>Bacillati</taxon>
        <taxon>Bacillota</taxon>
        <taxon>Bacilli</taxon>
        <taxon>Bacillales</taxon>
        <taxon>Bacillaceae</taxon>
        <taxon>Niallia</taxon>
    </lineage>
</organism>
<name>A0A2N0Z4E0_9BACI</name>
<evidence type="ECO:0000313" key="1">
    <source>
        <dbReference type="EMBL" id="PKG24376.1"/>
    </source>
</evidence>
<dbReference type="AlphaFoldDB" id="A0A2N0Z4E0"/>
<comment type="caution">
    <text evidence="1">The sequence shown here is derived from an EMBL/GenBank/DDBJ whole genome shotgun (WGS) entry which is preliminary data.</text>
</comment>
<gene>
    <name evidence="1" type="ORF">CWS01_07105</name>
</gene>
<dbReference type="EMBL" id="PISE01000014">
    <property type="protein sequence ID" value="PKG24376.1"/>
    <property type="molecule type" value="Genomic_DNA"/>
</dbReference>
<accession>A0A2N0Z4E0</accession>
<keyword evidence="2" id="KW-1185">Reference proteome</keyword>
<protein>
    <submittedName>
        <fullName evidence="1">Uncharacterized protein</fullName>
    </submittedName>
</protein>
<dbReference type="RefSeq" id="WP_101176500.1">
    <property type="nucleotide sequence ID" value="NZ_PISE01000014.1"/>
</dbReference>
<reference evidence="1 2" key="1">
    <citation type="journal article" date="2003" name="Int. J. Syst. Evol. Microbiol.">
        <title>Bacillus nealsonii sp. nov., isolated from a spacecraft-assembly facility, whose spores are gamma-radiation resistant.</title>
        <authorList>
            <person name="Venkateswaran K."/>
            <person name="Kempf M."/>
            <person name="Chen F."/>
            <person name="Satomi M."/>
            <person name="Nicholson W."/>
            <person name="Kern R."/>
        </authorList>
    </citation>
    <scope>NUCLEOTIDE SEQUENCE [LARGE SCALE GENOMIC DNA]</scope>
    <source>
        <strain evidence="1 2">FO-92</strain>
    </source>
</reference>
<evidence type="ECO:0000313" key="2">
    <source>
        <dbReference type="Proteomes" id="UP000233375"/>
    </source>
</evidence>
<sequence length="100" mass="11541">MEKIKISKDLGFSIVKAKLINDFMDMLYSKTEETEEIIEIEILEGFASGVHDKLIKAITNNLVTLDEYLSASQYFKDYVLVSYRIASKILRNKEELDTDI</sequence>